<evidence type="ECO:0000256" key="1">
    <source>
        <dbReference type="ARBA" id="ARBA00004651"/>
    </source>
</evidence>
<feature type="domain" description="Concentrative nucleoside transporter C-terminal" evidence="9">
    <location>
        <begin position="208"/>
        <end position="428"/>
    </location>
</feature>
<feature type="domain" description="Concentrative nucleoside transporter N-terminal" evidence="8">
    <location>
        <begin position="9"/>
        <end position="81"/>
    </location>
</feature>
<feature type="transmembrane region" description="Helical" evidence="7">
    <location>
        <begin position="6"/>
        <end position="23"/>
    </location>
</feature>
<name>A0ABV8MNU9_9NEIS</name>
<reference evidence="12" key="1">
    <citation type="journal article" date="2019" name="Int. J. Syst. Evol. Microbiol.">
        <title>The Global Catalogue of Microorganisms (GCM) 10K type strain sequencing project: providing services to taxonomists for standard genome sequencing and annotation.</title>
        <authorList>
            <consortium name="The Broad Institute Genomics Platform"/>
            <consortium name="The Broad Institute Genome Sequencing Center for Infectious Disease"/>
            <person name="Wu L."/>
            <person name="Ma J."/>
        </authorList>
    </citation>
    <scope>NUCLEOTIDE SEQUENCE [LARGE SCALE GENOMIC DNA]</scope>
    <source>
        <strain evidence="12">LMG 29894</strain>
    </source>
</reference>
<feature type="transmembrane region" description="Helical" evidence="7">
    <location>
        <begin position="371"/>
        <end position="393"/>
    </location>
</feature>
<evidence type="ECO:0000259" key="10">
    <source>
        <dbReference type="Pfam" id="PF07670"/>
    </source>
</evidence>
<dbReference type="Pfam" id="PF07662">
    <property type="entry name" value="Nucleos_tra2_C"/>
    <property type="match status" value="1"/>
</dbReference>
<evidence type="ECO:0000256" key="2">
    <source>
        <dbReference type="ARBA" id="ARBA00009033"/>
    </source>
</evidence>
<comment type="similarity">
    <text evidence="2">Belongs to the concentrative nucleoside transporter (CNT) (TC 2.A.41) family.</text>
</comment>
<dbReference type="EMBL" id="JBHSBU010000001">
    <property type="protein sequence ID" value="MFC4159739.1"/>
    <property type="molecule type" value="Genomic_DNA"/>
</dbReference>
<evidence type="ECO:0000256" key="4">
    <source>
        <dbReference type="ARBA" id="ARBA00022692"/>
    </source>
</evidence>
<evidence type="ECO:0000256" key="5">
    <source>
        <dbReference type="ARBA" id="ARBA00022989"/>
    </source>
</evidence>
<keyword evidence="5 7" id="KW-1133">Transmembrane helix</keyword>
<evidence type="ECO:0000256" key="7">
    <source>
        <dbReference type="SAM" id="Phobius"/>
    </source>
</evidence>
<keyword evidence="12" id="KW-1185">Reference proteome</keyword>
<evidence type="ECO:0000259" key="9">
    <source>
        <dbReference type="Pfam" id="PF07662"/>
    </source>
</evidence>
<comment type="subcellular location">
    <subcellularLocation>
        <location evidence="1">Cell membrane</location>
        <topology evidence="1">Multi-pass membrane protein</topology>
    </subcellularLocation>
</comment>
<keyword evidence="3" id="KW-1003">Cell membrane</keyword>
<comment type="caution">
    <text evidence="11">The sequence shown here is derived from an EMBL/GenBank/DDBJ whole genome shotgun (WGS) entry which is preliminary data.</text>
</comment>
<evidence type="ECO:0000256" key="3">
    <source>
        <dbReference type="ARBA" id="ARBA00022475"/>
    </source>
</evidence>
<feature type="transmembrane region" description="Helical" evidence="7">
    <location>
        <begin position="204"/>
        <end position="227"/>
    </location>
</feature>
<dbReference type="PANTHER" id="PTHR10590">
    <property type="entry name" value="SODIUM/NUCLEOSIDE COTRANSPORTER"/>
    <property type="match status" value="1"/>
</dbReference>
<feature type="transmembrane region" description="Helical" evidence="7">
    <location>
        <begin position="30"/>
        <end position="50"/>
    </location>
</feature>
<dbReference type="Proteomes" id="UP001595791">
    <property type="component" value="Unassembled WGS sequence"/>
</dbReference>
<accession>A0ABV8MNU9</accession>
<protein>
    <submittedName>
        <fullName evidence="11">NupC/NupG family nucleoside CNT transporter</fullName>
    </submittedName>
</protein>
<dbReference type="InterPro" id="IPR011657">
    <property type="entry name" value="CNT_C_dom"/>
</dbReference>
<feature type="transmembrane region" description="Helical" evidence="7">
    <location>
        <begin position="91"/>
        <end position="115"/>
    </location>
</feature>
<dbReference type="InterPro" id="IPR011642">
    <property type="entry name" value="Gate_dom"/>
</dbReference>
<sequence>MISIAQSLIGMVCLLALAYLFSANRKAINWRLVGFGALLQIILCLVINYFPPAREAFTSISMSFVKLLSFAGEGARFVFGNDLASPGGKLGFIFVFNVMPIIIFFSAFTALLYHFGILQRIVVVFAWVMQRTMRLTGAESLAVAGNIFLGQTEAPLLVKPFIKGMSRSELMTMMTGGLAHLSGSVLAAYVSFLGGADPNEQARFASFLLLSSVMNAPAAIMFAKMLLPETERDAAKDGEKFEYDHGHHGHFINAVVQGTIDGVRLAVIVASILIAFVSLIAMCNYLLHDVVGVWTGLNAVIKESTGGAFDGLTMQYIFGQLFRVIAFAIGVSWNESLHVGSLLGQKIVINEFVAYLDLARMKSEGLLSDRAIVISTFALASFANFSSVGICVAGIGSMAPNQQKNLAQIGMRALFAAILAGLCTSCIANIFLYSNQTAAPAPKVEVVKPAAPASTPAPAAH</sequence>
<evidence type="ECO:0000259" key="8">
    <source>
        <dbReference type="Pfam" id="PF01773"/>
    </source>
</evidence>
<evidence type="ECO:0000313" key="12">
    <source>
        <dbReference type="Proteomes" id="UP001595791"/>
    </source>
</evidence>
<dbReference type="Pfam" id="PF01773">
    <property type="entry name" value="Nucleos_tra2_N"/>
    <property type="match status" value="1"/>
</dbReference>
<evidence type="ECO:0000313" key="11">
    <source>
        <dbReference type="EMBL" id="MFC4159739.1"/>
    </source>
</evidence>
<organism evidence="11 12">
    <name type="scientific">Chitinimonas lacunae</name>
    <dbReference type="NCBI Taxonomy" id="1963018"/>
    <lineage>
        <taxon>Bacteria</taxon>
        <taxon>Pseudomonadati</taxon>
        <taxon>Pseudomonadota</taxon>
        <taxon>Betaproteobacteria</taxon>
        <taxon>Neisseriales</taxon>
        <taxon>Chitinibacteraceae</taxon>
        <taxon>Chitinimonas</taxon>
    </lineage>
</organism>
<proteinExistence type="inferred from homology"/>
<feature type="transmembrane region" description="Helical" evidence="7">
    <location>
        <begin position="170"/>
        <end position="192"/>
    </location>
</feature>
<gene>
    <name evidence="11" type="ORF">ACFOW7_10305</name>
</gene>
<keyword evidence="4 7" id="KW-0812">Transmembrane</keyword>
<dbReference type="InterPro" id="IPR002668">
    <property type="entry name" value="CNT_N_dom"/>
</dbReference>
<dbReference type="PANTHER" id="PTHR10590:SF4">
    <property type="entry name" value="SOLUTE CARRIER FAMILY 28 MEMBER 3"/>
    <property type="match status" value="1"/>
</dbReference>
<feature type="transmembrane region" description="Helical" evidence="7">
    <location>
        <begin position="413"/>
        <end position="433"/>
    </location>
</feature>
<feature type="transmembrane region" description="Helical" evidence="7">
    <location>
        <begin position="265"/>
        <end position="287"/>
    </location>
</feature>
<dbReference type="Pfam" id="PF07670">
    <property type="entry name" value="Gate"/>
    <property type="match status" value="1"/>
</dbReference>
<dbReference type="InterPro" id="IPR008276">
    <property type="entry name" value="C_nuclsd_transpt"/>
</dbReference>
<dbReference type="RefSeq" id="WP_378163821.1">
    <property type="nucleotide sequence ID" value="NZ_JBHSBU010000001.1"/>
</dbReference>
<evidence type="ECO:0000256" key="6">
    <source>
        <dbReference type="ARBA" id="ARBA00023136"/>
    </source>
</evidence>
<keyword evidence="6 7" id="KW-0472">Membrane</keyword>
<feature type="transmembrane region" description="Helical" evidence="7">
    <location>
        <begin position="135"/>
        <end position="158"/>
    </location>
</feature>
<feature type="domain" description="Nucleoside transporter/FeoB GTPase Gate" evidence="10">
    <location>
        <begin position="95"/>
        <end position="194"/>
    </location>
</feature>